<evidence type="ECO:0000256" key="3">
    <source>
        <dbReference type="ARBA" id="ARBA00022989"/>
    </source>
</evidence>
<evidence type="ECO:0000256" key="2">
    <source>
        <dbReference type="ARBA" id="ARBA00022692"/>
    </source>
</evidence>
<sequence>MNTLRLGLIIFFAIHLLPSVKPLYAALKNKLGEKAFKGLFALVSLAGMVLIVMGMGEAEFVDVYEPPSWGRHVTSLLMLFALYGVIAAQMKFPTSIKTVSAHPMLWGITAWSTGHLLANGDLASVTMFGAFLIYSLFAMFSANQRGARPSAGPLTFKGDGIVLVITAVIYTLIMFFHASIAGVPIME</sequence>
<dbReference type="RefSeq" id="WP_072659804.1">
    <property type="nucleotide sequence ID" value="NZ_BDFD01000011.1"/>
</dbReference>
<evidence type="ECO:0000259" key="6">
    <source>
        <dbReference type="Pfam" id="PF07298"/>
    </source>
</evidence>
<evidence type="ECO:0000256" key="4">
    <source>
        <dbReference type="ARBA" id="ARBA00023136"/>
    </source>
</evidence>
<feature type="transmembrane region" description="Helical" evidence="5">
    <location>
        <begin position="35"/>
        <end position="55"/>
    </location>
</feature>
<proteinExistence type="predicted"/>
<evidence type="ECO:0000256" key="1">
    <source>
        <dbReference type="ARBA" id="ARBA00004141"/>
    </source>
</evidence>
<evidence type="ECO:0000313" key="7">
    <source>
        <dbReference type="EMBL" id="GAV20485.1"/>
    </source>
</evidence>
<protein>
    <submittedName>
        <fullName evidence="7">NnrU protein</fullName>
    </submittedName>
</protein>
<dbReference type="Proteomes" id="UP000231632">
    <property type="component" value="Unassembled WGS sequence"/>
</dbReference>
<keyword evidence="2 5" id="KW-0812">Transmembrane</keyword>
<accession>A0A1L8CNJ7</accession>
<comment type="subcellular location">
    <subcellularLocation>
        <location evidence="1">Membrane</location>
        <topology evidence="1">Multi-pass membrane protein</topology>
    </subcellularLocation>
</comment>
<feature type="transmembrane region" description="Helical" evidence="5">
    <location>
        <begin position="116"/>
        <end position="140"/>
    </location>
</feature>
<dbReference type="Pfam" id="PF07298">
    <property type="entry name" value="NnrU"/>
    <property type="match status" value="1"/>
</dbReference>
<comment type="caution">
    <text evidence="7">The sequence shown here is derived from an EMBL/GenBank/DDBJ whole genome shotgun (WGS) entry which is preliminary data.</text>
</comment>
<keyword evidence="8" id="KW-1185">Reference proteome</keyword>
<feature type="transmembrane region" description="Helical" evidence="5">
    <location>
        <begin position="161"/>
        <end position="186"/>
    </location>
</feature>
<dbReference type="EMBL" id="BDFD01000011">
    <property type="protein sequence ID" value="GAV20485.1"/>
    <property type="molecule type" value="Genomic_DNA"/>
</dbReference>
<gene>
    <name evidence="7" type="ORF">MMIC_P1452</name>
</gene>
<dbReference type="InterPro" id="IPR009915">
    <property type="entry name" value="NnrU_dom"/>
</dbReference>
<evidence type="ECO:0000256" key="5">
    <source>
        <dbReference type="SAM" id="Phobius"/>
    </source>
</evidence>
<name>A0A1L8CNJ7_9PROT</name>
<dbReference type="GO" id="GO:0016020">
    <property type="term" value="C:membrane"/>
    <property type="evidence" value="ECO:0007669"/>
    <property type="project" value="UniProtKB-SubCell"/>
</dbReference>
<organism evidence="7 8">
    <name type="scientific">Mariprofundus micogutta</name>
    <dbReference type="NCBI Taxonomy" id="1921010"/>
    <lineage>
        <taxon>Bacteria</taxon>
        <taxon>Pseudomonadati</taxon>
        <taxon>Pseudomonadota</taxon>
        <taxon>Candidatius Mariprofundia</taxon>
        <taxon>Mariprofundales</taxon>
        <taxon>Mariprofundaceae</taxon>
        <taxon>Mariprofundus</taxon>
    </lineage>
</organism>
<dbReference type="AlphaFoldDB" id="A0A1L8CNJ7"/>
<keyword evidence="4 5" id="KW-0472">Membrane</keyword>
<feature type="transmembrane region" description="Helical" evidence="5">
    <location>
        <begin position="76"/>
        <end position="96"/>
    </location>
</feature>
<reference evidence="7 8" key="1">
    <citation type="journal article" date="2017" name="Arch. Microbiol.">
        <title>Mariprofundus micogutta sp. nov., a novel iron-oxidizing zetaproteobacterium isolated from a deep-sea hydrothermal field at the Bayonnaise knoll of the Izu-Ogasawara arc, and a description of Mariprofundales ord. nov. and Zetaproteobacteria classis nov.</title>
        <authorList>
            <person name="Makita H."/>
            <person name="Tanaka E."/>
            <person name="Mitsunobu S."/>
            <person name="Miyazaki M."/>
            <person name="Nunoura T."/>
            <person name="Uematsu K."/>
            <person name="Takaki Y."/>
            <person name="Nishi S."/>
            <person name="Shimamura S."/>
            <person name="Takai K."/>
        </authorList>
    </citation>
    <scope>NUCLEOTIDE SEQUENCE [LARGE SCALE GENOMIC DNA]</scope>
    <source>
        <strain evidence="7 8">ET2</strain>
    </source>
</reference>
<feature type="domain" description="NnrU" evidence="6">
    <location>
        <begin position="4"/>
        <end position="184"/>
    </location>
</feature>
<evidence type="ECO:0000313" key="8">
    <source>
        <dbReference type="Proteomes" id="UP000231632"/>
    </source>
</evidence>
<keyword evidence="3 5" id="KW-1133">Transmembrane helix</keyword>